<sequence length="103" mass="11187">ARERQTIFQRMNQLIARSPHLKTLVFNCLACEAKLSGSGIIAHFIGTKHQAKVTDLGAAVSRAAVEYWLDKLQPAAQPPEAAPTGAADSNASWTERGDIKEDE</sequence>
<dbReference type="AlphaFoldDB" id="A0AAV5U5B0"/>
<feature type="region of interest" description="Disordered" evidence="1">
    <location>
        <begin position="75"/>
        <end position="103"/>
    </location>
</feature>
<accession>A0AAV5U5B0</accession>
<keyword evidence="3" id="KW-1185">Reference proteome</keyword>
<organism evidence="2 3">
    <name type="scientific">Pristionchus entomophagus</name>
    <dbReference type="NCBI Taxonomy" id="358040"/>
    <lineage>
        <taxon>Eukaryota</taxon>
        <taxon>Metazoa</taxon>
        <taxon>Ecdysozoa</taxon>
        <taxon>Nematoda</taxon>
        <taxon>Chromadorea</taxon>
        <taxon>Rhabditida</taxon>
        <taxon>Rhabditina</taxon>
        <taxon>Diplogasteromorpha</taxon>
        <taxon>Diplogasteroidea</taxon>
        <taxon>Neodiplogasteridae</taxon>
        <taxon>Pristionchus</taxon>
    </lineage>
</organism>
<gene>
    <name evidence="2" type="ORF">PENTCL1PPCAC_24240</name>
</gene>
<proteinExistence type="predicted"/>
<reference evidence="2" key="1">
    <citation type="submission" date="2023-10" db="EMBL/GenBank/DDBJ databases">
        <title>Genome assembly of Pristionchus species.</title>
        <authorList>
            <person name="Yoshida K."/>
            <person name="Sommer R.J."/>
        </authorList>
    </citation>
    <scope>NUCLEOTIDE SEQUENCE</scope>
    <source>
        <strain evidence="2">RS0144</strain>
    </source>
</reference>
<comment type="caution">
    <text evidence="2">The sequence shown here is derived from an EMBL/GenBank/DDBJ whole genome shotgun (WGS) entry which is preliminary data.</text>
</comment>
<feature type="non-terminal residue" evidence="2">
    <location>
        <position position="1"/>
    </location>
</feature>
<feature type="non-terminal residue" evidence="2">
    <location>
        <position position="103"/>
    </location>
</feature>
<evidence type="ECO:0000256" key="1">
    <source>
        <dbReference type="SAM" id="MobiDB-lite"/>
    </source>
</evidence>
<name>A0AAV5U5B0_9BILA</name>
<protein>
    <recommendedName>
        <fullName evidence="4">C2H2-type domain-containing protein</fullName>
    </recommendedName>
</protein>
<evidence type="ECO:0000313" key="3">
    <source>
        <dbReference type="Proteomes" id="UP001432027"/>
    </source>
</evidence>
<dbReference type="Proteomes" id="UP001432027">
    <property type="component" value="Unassembled WGS sequence"/>
</dbReference>
<dbReference type="EMBL" id="BTSX01000005">
    <property type="protein sequence ID" value="GMT02066.1"/>
    <property type="molecule type" value="Genomic_DNA"/>
</dbReference>
<evidence type="ECO:0000313" key="2">
    <source>
        <dbReference type="EMBL" id="GMT02066.1"/>
    </source>
</evidence>
<evidence type="ECO:0008006" key="4">
    <source>
        <dbReference type="Google" id="ProtNLM"/>
    </source>
</evidence>